<evidence type="ECO:0000313" key="2">
    <source>
        <dbReference type="Proteomes" id="UP001519535"/>
    </source>
</evidence>
<protein>
    <submittedName>
        <fullName evidence="1">Uncharacterized protein</fullName>
    </submittedName>
</protein>
<dbReference type="RefSeq" id="WP_214094564.1">
    <property type="nucleotide sequence ID" value="NZ_JAHCLR010000056.1"/>
</dbReference>
<dbReference type="EMBL" id="JAHCLR010000056">
    <property type="protein sequence ID" value="MBS9535716.1"/>
    <property type="molecule type" value="Genomic_DNA"/>
</dbReference>
<name>A0ABS5RQB8_9MYCO</name>
<comment type="caution">
    <text evidence="1">The sequence shown here is derived from an EMBL/GenBank/DDBJ whole genome shotgun (WGS) entry which is preliminary data.</text>
</comment>
<proteinExistence type="predicted"/>
<keyword evidence="2" id="KW-1185">Reference proteome</keyword>
<dbReference type="Proteomes" id="UP001519535">
    <property type="component" value="Unassembled WGS sequence"/>
</dbReference>
<organism evidence="1 2">
    <name type="scientific">Mycolicibacter acidiphilus</name>
    <dbReference type="NCBI Taxonomy" id="2835306"/>
    <lineage>
        <taxon>Bacteria</taxon>
        <taxon>Bacillati</taxon>
        <taxon>Actinomycetota</taxon>
        <taxon>Actinomycetes</taxon>
        <taxon>Mycobacteriales</taxon>
        <taxon>Mycobacteriaceae</taxon>
        <taxon>Mycolicibacter</taxon>
    </lineage>
</organism>
<sequence length="45" mass="5083">MGPSYDPSPDYDASDEMEFFMKYMTWGFRGVVDGGGYPPPNYPPI</sequence>
<accession>A0ABS5RQB8</accession>
<reference evidence="1 2" key="1">
    <citation type="submission" date="2021-05" db="EMBL/GenBank/DDBJ databases">
        <title>Mycobacterium acidophilum sp. nov., an extremely acid-tolerant member of the genus Mycobacterium.</title>
        <authorList>
            <person name="Xia J."/>
        </authorList>
    </citation>
    <scope>NUCLEOTIDE SEQUENCE [LARGE SCALE GENOMIC DNA]</scope>
    <source>
        <strain evidence="1 2">M1</strain>
    </source>
</reference>
<gene>
    <name evidence="1" type="ORF">KIH27_19195</name>
</gene>
<evidence type="ECO:0000313" key="1">
    <source>
        <dbReference type="EMBL" id="MBS9535716.1"/>
    </source>
</evidence>